<dbReference type="InterPro" id="IPR041413">
    <property type="entry name" value="MLTR_LBD"/>
</dbReference>
<evidence type="ECO:0000313" key="2">
    <source>
        <dbReference type="EMBL" id="MDT0532527.1"/>
    </source>
</evidence>
<dbReference type="Proteomes" id="UP001180973">
    <property type="component" value="Unassembled WGS sequence"/>
</dbReference>
<dbReference type="SUPFAM" id="SSF47413">
    <property type="entry name" value="lambda repressor-like DNA-binding domains"/>
    <property type="match status" value="1"/>
</dbReference>
<dbReference type="RefSeq" id="WP_311414267.1">
    <property type="nucleotide sequence ID" value="NZ_JAVRFL010000041.1"/>
</dbReference>
<dbReference type="SMART" id="SM00530">
    <property type="entry name" value="HTH_XRE"/>
    <property type="match status" value="1"/>
</dbReference>
<dbReference type="Gene3D" id="3.30.450.180">
    <property type="match status" value="1"/>
</dbReference>
<dbReference type="InterPro" id="IPR010982">
    <property type="entry name" value="Lambda_DNA-bd_dom_sf"/>
</dbReference>
<proteinExistence type="predicted"/>
<dbReference type="InterPro" id="IPR001387">
    <property type="entry name" value="Cro/C1-type_HTH"/>
</dbReference>
<reference evidence="2" key="1">
    <citation type="submission" date="2023-09" db="EMBL/GenBank/DDBJ databases">
        <title>30 novel species of actinomycetes from the DSMZ collection.</title>
        <authorList>
            <person name="Nouioui I."/>
        </authorList>
    </citation>
    <scope>NUCLEOTIDE SEQUENCE</scope>
    <source>
        <strain evidence="2">DSM 115977</strain>
    </source>
</reference>
<dbReference type="Gene3D" id="1.10.260.40">
    <property type="entry name" value="lambda repressor-like DNA-binding domains"/>
    <property type="match status" value="1"/>
</dbReference>
<feature type="domain" description="HTH cro/C1-type" evidence="1">
    <location>
        <begin position="18"/>
        <end position="72"/>
    </location>
</feature>
<dbReference type="Pfam" id="PF17765">
    <property type="entry name" value="MLTR_LBD"/>
    <property type="match status" value="1"/>
</dbReference>
<dbReference type="EMBL" id="JAVRFL010000041">
    <property type="protein sequence ID" value="MDT0532527.1"/>
    <property type="molecule type" value="Genomic_DNA"/>
</dbReference>
<keyword evidence="3" id="KW-1185">Reference proteome</keyword>
<accession>A0ABU2X2W0</accession>
<dbReference type="Pfam" id="PF13560">
    <property type="entry name" value="HTH_31"/>
    <property type="match status" value="1"/>
</dbReference>
<evidence type="ECO:0000313" key="3">
    <source>
        <dbReference type="Proteomes" id="UP001180973"/>
    </source>
</evidence>
<sequence>MGVAVAAQERRAPVGALLRQWRRRRGLSQLALAVGAEISTRHLSFVETGRSAPSREMVLRLAEHLDVPLRDRNRLLLAAGYAPVYSHAPLDSPELRRVLDAVRRVLRAHEPYPAVAVDRRWNLVAGNAALPLLTEGAAAHLLRPPANALRLTLHPEGMAPRIANLGEWRAHLLGRLRRHLALADDPELGALHDELRGYPGGPADPDAGLPRAGDVVVPLRLRHPGGELAFLSTVSTFGTPLDVTVEELSIESFFPADEATAAYLRAAVR</sequence>
<evidence type="ECO:0000259" key="1">
    <source>
        <dbReference type="PROSITE" id="PS50943"/>
    </source>
</evidence>
<dbReference type="PANTHER" id="PTHR35010:SF4">
    <property type="entry name" value="BLL5781 PROTEIN"/>
    <property type="match status" value="1"/>
</dbReference>
<comment type="caution">
    <text evidence="2">The sequence shown here is derived from an EMBL/GenBank/DDBJ whole genome shotgun (WGS) entry which is preliminary data.</text>
</comment>
<dbReference type="CDD" id="cd00093">
    <property type="entry name" value="HTH_XRE"/>
    <property type="match status" value="1"/>
</dbReference>
<dbReference type="PANTHER" id="PTHR35010">
    <property type="entry name" value="BLL4672 PROTEIN-RELATED"/>
    <property type="match status" value="1"/>
</dbReference>
<organism evidence="2 3">
    <name type="scientific">Micromonospora reichwaldensis</name>
    <dbReference type="NCBI Taxonomy" id="3075516"/>
    <lineage>
        <taxon>Bacteria</taxon>
        <taxon>Bacillati</taxon>
        <taxon>Actinomycetota</taxon>
        <taxon>Actinomycetes</taxon>
        <taxon>Micromonosporales</taxon>
        <taxon>Micromonosporaceae</taxon>
        <taxon>Micromonospora</taxon>
    </lineage>
</organism>
<name>A0ABU2X2W0_9ACTN</name>
<dbReference type="PROSITE" id="PS50943">
    <property type="entry name" value="HTH_CROC1"/>
    <property type="match status" value="1"/>
</dbReference>
<protein>
    <submittedName>
        <fullName evidence="2">Helix-turn-helix transcriptional regulator</fullName>
    </submittedName>
</protein>
<gene>
    <name evidence="2" type="ORF">RM555_26355</name>
</gene>